<protein>
    <submittedName>
        <fullName evidence="2">Uncharacterized protein</fullName>
    </submittedName>
</protein>
<evidence type="ECO:0000313" key="3">
    <source>
        <dbReference type="Proteomes" id="UP000057213"/>
    </source>
</evidence>
<gene>
    <name evidence="2" type="ORF">PU02_0235</name>
</gene>
<name>A0A0M4M2F6_9HYPH</name>
<keyword evidence="1" id="KW-0472">Membrane</keyword>
<evidence type="ECO:0000313" key="2">
    <source>
        <dbReference type="EMBL" id="ALE03049.1"/>
    </source>
</evidence>
<dbReference type="KEGG" id="banc:PU02_0235"/>
<sequence>MYGAFKICNFFSKNMVIMITAVFQVLIRLAFRILKAG</sequence>
<feature type="transmembrane region" description="Helical" evidence="1">
    <location>
        <begin position="15"/>
        <end position="34"/>
    </location>
</feature>
<dbReference type="EMBL" id="CP010401">
    <property type="protein sequence ID" value="ALE03049.1"/>
    <property type="molecule type" value="Genomic_DNA"/>
</dbReference>
<keyword evidence="1" id="KW-0812">Transmembrane</keyword>
<organism evidence="2 3">
    <name type="scientific">Bartonella ancashensis</name>
    <dbReference type="NCBI Taxonomy" id="1318743"/>
    <lineage>
        <taxon>Bacteria</taxon>
        <taxon>Pseudomonadati</taxon>
        <taxon>Pseudomonadota</taxon>
        <taxon>Alphaproteobacteria</taxon>
        <taxon>Hyphomicrobiales</taxon>
        <taxon>Bartonellaceae</taxon>
        <taxon>Bartonella</taxon>
    </lineage>
</organism>
<keyword evidence="1" id="KW-1133">Transmembrane helix</keyword>
<reference evidence="2 3" key="1">
    <citation type="journal article" date="2015" name="Genome Announc.">
        <title>Complete Genome Sequence of Bartonella ancashensis Strain 20.00, Isolated from the Blood of a Patient with Verruga Peruana.</title>
        <authorList>
            <person name="Hang J."/>
            <person name="Mullins K.E."/>
            <person name="Clifford R.J."/>
            <person name="Onmus-Leone F."/>
            <person name="Yang Y."/>
            <person name="Jiang J."/>
            <person name="Leguia M."/>
            <person name="Kasper M.R."/>
            <person name="Maguina C."/>
            <person name="Lesho E.P."/>
            <person name="Jarman R.G."/>
            <person name="Richards A.L."/>
            <person name="Blazes D."/>
        </authorList>
    </citation>
    <scope>NUCLEOTIDE SEQUENCE [LARGE SCALE GENOMIC DNA]</scope>
    <source>
        <strain evidence="2 3">20.00</strain>
    </source>
</reference>
<dbReference type="Proteomes" id="UP000057213">
    <property type="component" value="Chromosome"/>
</dbReference>
<keyword evidence="3" id="KW-1185">Reference proteome</keyword>
<proteinExistence type="predicted"/>
<accession>A0A0M4M2F6</accession>
<evidence type="ECO:0000256" key="1">
    <source>
        <dbReference type="SAM" id="Phobius"/>
    </source>
</evidence>
<dbReference type="PATRIC" id="fig|1318743.3.peg.245"/>
<dbReference type="AlphaFoldDB" id="A0A0M4M2F6"/>